<dbReference type="STRING" id="474950.SAMN05421771_0822"/>
<dbReference type="RefSeq" id="WP_089836850.1">
    <property type="nucleotide sequence ID" value="NZ_FOZL01000001.1"/>
</dbReference>
<dbReference type="AlphaFoldDB" id="A0A1I6LK34"/>
<evidence type="ECO:0000313" key="2">
    <source>
        <dbReference type="EMBL" id="SFS03855.1"/>
    </source>
</evidence>
<proteinExistence type="predicted"/>
<protein>
    <recommendedName>
        <fullName evidence="1">VOC domain-containing protein</fullName>
    </recommendedName>
</protein>
<dbReference type="PANTHER" id="PTHR33993">
    <property type="entry name" value="GLYOXALASE-RELATED"/>
    <property type="match status" value="1"/>
</dbReference>
<feature type="domain" description="VOC" evidence="1">
    <location>
        <begin position="6"/>
        <end position="124"/>
    </location>
</feature>
<reference evidence="2 3" key="1">
    <citation type="submission" date="2016-10" db="EMBL/GenBank/DDBJ databases">
        <authorList>
            <person name="de Groot N.N."/>
        </authorList>
    </citation>
    <scope>NUCLEOTIDE SEQUENCE [LARGE SCALE GENOMIC DNA]</scope>
    <source>
        <strain evidence="2 3">DSM 21001</strain>
    </source>
</reference>
<keyword evidence="3" id="KW-1185">Reference proteome</keyword>
<gene>
    <name evidence="2" type="ORF">SAMN05421771_0822</name>
</gene>
<sequence>MPPANAITWFELPTADLARAAKFYETVLNRKLIEYAEEPDDVMHLFPADVAGLTGALIHRTFMKPGSGGAVVYLNVDGDIDGTIERIPRAGGRMLIPRTKIPGGMGVYACFRDPEGNVVGLHSSK</sequence>
<dbReference type="PANTHER" id="PTHR33993:SF2">
    <property type="entry name" value="VOC DOMAIN-CONTAINING PROTEIN"/>
    <property type="match status" value="1"/>
</dbReference>
<evidence type="ECO:0000259" key="1">
    <source>
        <dbReference type="PROSITE" id="PS51819"/>
    </source>
</evidence>
<dbReference type="Proteomes" id="UP000199024">
    <property type="component" value="Unassembled WGS sequence"/>
</dbReference>
<dbReference type="EMBL" id="FOZL01000001">
    <property type="protein sequence ID" value="SFS03855.1"/>
    <property type="molecule type" value="Genomic_DNA"/>
</dbReference>
<dbReference type="OrthoDB" id="9804235at2"/>
<evidence type="ECO:0000313" key="3">
    <source>
        <dbReference type="Proteomes" id="UP000199024"/>
    </source>
</evidence>
<dbReference type="InterPro" id="IPR004360">
    <property type="entry name" value="Glyas_Fos-R_dOase_dom"/>
</dbReference>
<accession>A0A1I6LK34</accession>
<name>A0A1I6LK34_9BACT</name>
<dbReference type="InterPro" id="IPR037523">
    <property type="entry name" value="VOC_core"/>
</dbReference>
<dbReference type="InterPro" id="IPR029068">
    <property type="entry name" value="Glyas_Bleomycin-R_OHBP_Dase"/>
</dbReference>
<dbReference type="PROSITE" id="PS51819">
    <property type="entry name" value="VOC"/>
    <property type="match status" value="1"/>
</dbReference>
<dbReference type="SUPFAM" id="SSF54593">
    <property type="entry name" value="Glyoxalase/Bleomycin resistance protein/Dihydroxybiphenyl dioxygenase"/>
    <property type="match status" value="1"/>
</dbReference>
<dbReference type="Gene3D" id="3.10.180.10">
    <property type="entry name" value="2,3-Dihydroxybiphenyl 1,2-Dioxygenase, domain 1"/>
    <property type="match status" value="1"/>
</dbReference>
<dbReference type="CDD" id="cd07247">
    <property type="entry name" value="SgaA_N_like"/>
    <property type="match status" value="1"/>
</dbReference>
<organism evidence="2 3">
    <name type="scientific">Granulicella pectinivorans</name>
    <dbReference type="NCBI Taxonomy" id="474950"/>
    <lineage>
        <taxon>Bacteria</taxon>
        <taxon>Pseudomonadati</taxon>
        <taxon>Acidobacteriota</taxon>
        <taxon>Terriglobia</taxon>
        <taxon>Terriglobales</taxon>
        <taxon>Acidobacteriaceae</taxon>
        <taxon>Granulicella</taxon>
    </lineage>
</organism>
<dbReference type="Pfam" id="PF00903">
    <property type="entry name" value="Glyoxalase"/>
    <property type="match status" value="1"/>
</dbReference>
<dbReference type="InterPro" id="IPR052164">
    <property type="entry name" value="Anthracycline_SecMetBiosynth"/>
</dbReference>